<keyword evidence="5" id="KW-0964">Secreted</keyword>
<dbReference type="InterPro" id="IPR013784">
    <property type="entry name" value="Carb-bd-like_fold"/>
</dbReference>
<feature type="domain" description="Rhamnogalacturonan lyase" evidence="11">
    <location>
        <begin position="371"/>
        <end position="586"/>
    </location>
</feature>
<dbReference type="OrthoDB" id="2130367at2759"/>
<evidence type="ECO:0000256" key="6">
    <source>
        <dbReference type="ARBA" id="ARBA00022729"/>
    </source>
</evidence>
<evidence type="ECO:0000256" key="5">
    <source>
        <dbReference type="ARBA" id="ARBA00022525"/>
    </source>
</evidence>
<feature type="signal peptide" evidence="10">
    <location>
        <begin position="1"/>
        <end position="19"/>
    </location>
</feature>
<dbReference type="AlphaFoldDB" id="A0A3M7MIV7"/>
<dbReference type="CDD" id="cd10316">
    <property type="entry name" value="RGL4_M"/>
    <property type="match status" value="1"/>
</dbReference>
<dbReference type="InterPro" id="IPR029413">
    <property type="entry name" value="RG-lyase_II"/>
</dbReference>
<dbReference type="Proteomes" id="UP000265663">
    <property type="component" value="Unassembled WGS sequence"/>
</dbReference>
<dbReference type="InterPro" id="IPR051850">
    <property type="entry name" value="Polysacch_Lyase_4"/>
</dbReference>
<dbReference type="InterPro" id="IPR029411">
    <property type="entry name" value="RG-lyase_III"/>
</dbReference>
<keyword evidence="7 13" id="KW-0456">Lyase</keyword>
<keyword evidence="8" id="KW-0119">Carbohydrate metabolism</keyword>
<dbReference type="SUPFAM" id="SSF74650">
    <property type="entry name" value="Galactose mutarotase-like"/>
    <property type="match status" value="1"/>
</dbReference>
<keyword evidence="14" id="KW-1185">Reference proteome</keyword>
<evidence type="ECO:0000256" key="2">
    <source>
        <dbReference type="ARBA" id="ARBA00004613"/>
    </source>
</evidence>
<comment type="catalytic activity">
    <reaction evidence="1">
        <text>Endotype eliminative cleavage of L-alpha-rhamnopyranosyl-(1-&gt;4)-alpha-D-galactopyranosyluronic acid bonds of rhamnogalacturonan I domains in ramified hairy regions of pectin leaving L-rhamnopyranose at the reducing end and 4-deoxy-4,5-unsaturated D-galactopyranosyluronic acid at the non-reducing end.</text>
        <dbReference type="EC" id="4.2.2.23"/>
    </reaction>
</comment>
<dbReference type="GO" id="GO:0102210">
    <property type="term" value="F:rhamnogalacturonan endolyase activity"/>
    <property type="evidence" value="ECO:0007669"/>
    <property type="project" value="UniProtKB-EC"/>
</dbReference>
<dbReference type="Pfam" id="PF14683">
    <property type="entry name" value="CBM-like"/>
    <property type="match status" value="1"/>
</dbReference>
<proteinExistence type="inferred from homology"/>
<gene>
    <name evidence="13" type="ORF">GMOD_00003311</name>
</gene>
<evidence type="ECO:0000256" key="7">
    <source>
        <dbReference type="ARBA" id="ARBA00023239"/>
    </source>
</evidence>
<evidence type="ECO:0000256" key="8">
    <source>
        <dbReference type="ARBA" id="ARBA00023277"/>
    </source>
</evidence>
<name>A0A3M7MIV7_9PLEO</name>
<feature type="chain" id="PRO_5018293453" description="rhamnogalacturonan endolyase" evidence="10">
    <location>
        <begin position="20"/>
        <end position="589"/>
    </location>
</feature>
<evidence type="ECO:0000313" key="13">
    <source>
        <dbReference type="EMBL" id="RMZ74294.1"/>
    </source>
</evidence>
<dbReference type="InterPro" id="IPR011013">
    <property type="entry name" value="Gal_mutarotase_sf_dom"/>
</dbReference>
<evidence type="ECO:0000259" key="12">
    <source>
        <dbReference type="Pfam" id="PF14686"/>
    </source>
</evidence>
<dbReference type="EMBL" id="KE747844">
    <property type="protein sequence ID" value="RMZ74294.1"/>
    <property type="molecule type" value="Genomic_DNA"/>
</dbReference>
<keyword evidence="6 10" id="KW-0732">Signal</keyword>
<dbReference type="SUPFAM" id="SSF49452">
    <property type="entry name" value="Starch-binding domain-like"/>
    <property type="match status" value="1"/>
</dbReference>
<evidence type="ECO:0000313" key="14">
    <source>
        <dbReference type="Proteomes" id="UP000265663"/>
    </source>
</evidence>
<dbReference type="GO" id="GO:0000272">
    <property type="term" value="P:polysaccharide catabolic process"/>
    <property type="evidence" value="ECO:0007669"/>
    <property type="project" value="UniProtKB-KW"/>
</dbReference>
<dbReference type="GO" id="GO:0005576">
    <property type="term" value="C:extracellular region"/>
    <property type="evidence" value="ECO:0007669"/>
    <property type="project" value="UniProtKB-SubCell"/>
</dbReference>
<dbReference type="Pfam" id="PF14686">
    <property type="entry name" value="fn3_3"/>
    <property type="match status" value="1"/>
</dbReference>
<sequence length="589" mass="65557">MRLALTATAGLLLVESTSAFLNASQNNQSLTITNDRLVASVSQSRGYVNVLTLDGQNLLGSASGDTGIGPYLDCYCTPSGFWTPGRGKNVQYQLFNGTDSTGTPYGGISMGETYAPTGQRLEQYWFLREGETGLHTFSRIIYHNKTTPFLRNLQEFRTLFRPNHDPPLFTHFVTNDKFAAPRPDTDGEVVVQDATWKLANTDDPYVKGVGDYFTKYTFQDTWRNHRAHGMWADGNQLRDDASQYGLQPSWNSAFYDSIAKHVPNLVTTSDRGTLKASIQLPKGARNPIAILTASGHDFQDNVFSPSAYQYWAEIPLSTNHTIIPRVKAGIYRLTVYADGIFGDYTQDNISIEAGKTTLLNITWTPDSAGEEIFRIGMPDKSSGEYRHGSAPSATYPLLKEEYRLYWAAYDFIDDFPKGITYRVGKDDPSTALNYVHWAVFGGKANVNRPVPVPDHQYNWTIFFDARDKELQDTRTATFTVQLAGAKTAAGNTDVFNSTEKYSNLPLMVHVNGEALAPWVIPYHQSSSCAVRSAIICYNLAHKFTFGSAILKAGENSIVLSLPYNGTDYESALLPESVYVQYDAMRLELK</sequence>
<dbReference type="GO" id="GO:0030246">
    <property type="term" value="F:carbohydrate binding"/>
    <property type="evidence" value="ECO:0007669"/>
    <property type="project" value="InterPro"/>
</dbReference>
<keyword evidence="9" id="KW-0624">Polysaccharide degradation</keyword>
<comment type="similarity">
    <text evidence="3">Belongs to the polysaccharide lyase 4 family.</text>
</comment>
<dbReference type="PANTHER" id="PTHR32018:SF9">
    <property type="entry name" value="RHAMNOGALACTURONATE LYASE B"/>
    <property type="match status" value="1"/>
</dbReference>
<organism evidence="13 14">
    <name type="scientific">Pyrenophora seminiperda CCB06</name>
    <dbReference type="NCBI Taxonomy" id="1302712"/>
    <lineage>
        <taxon>Eukaryota</taxon>
        <taxon>Fungi</taxon>
        <taxon>Dikarya</taxon>
        <taxon>Ascomycota</taxon>
        <taxon>Pezizomycotina</taxon>
        <taxon>Dothideomycetes</taxon>
        <taxon>Pleosporomycetidae</taxon>
        <taxon>Pleosporales</taxon>
        <taxon>Pleosporineae</taxon>
        <taxon>Pleosporaceae</taxon>
        <taxon>Pyrenophora</taxon>
    </lineage>
</organism>
<dbReference type="EC" id="4.2.2.23" evidence="4"/>
<dbReference type="InterPro" id="IPR008979">
    <property type="entry name" value="Galactose-bd-like_sf"/>
</dbReference>
<dbReference type="PANTHER" id="PTHR32018">
    <property type="entry name" value="RHAMNOGALACTURONATE LYASE FAMILY PROTEIN"/>
    <property type="match status" value="1"/>
</dbReference>
<evidence type="ECO:0000256" key="4">
    <source>
        <dbReference type="ARBA" id="ARBA00012437"/>
    </source>
</evidence>
<evidence type="ECO:0000259" key="11">
    <source>
        <dbReference type="Pfam" id="PF14683"/>
    </source>
</evidence>
<evidence type="ECO:0000256" key="10">
    <source>
        <dbReference type="SAM" id="SignalP"/>
    </source>
</evidence>
<protein>
    <recommendedName>
        <fullName evidence="4">rhamnogalacturonan endolyase</fullName>
        <ecNumber evidence="4">4.2.2.23</ecNumber>
    </recommendedName>
</protein>
<evidence type="ECO:0000256" key="1">
    <source>
        <dbReference type="ARBA" id="ARBA00001324"/>
    </source>
</evidence>
<reference evidence="13 14" key="1">
    <citation type="journal article" date="2014" name="PLoS ONE">
        <title>De novo Genome Assembly of the Fungal Plant Pathogen Pyrenophora semeniperda.</title>
        <authorList>
            <person name="Soliai M.M."/>
            <person name="Meyer S.E."/>
            <person name="Udall J.A."/>
            <person name="Elzinga D.E."/>
            <person name="Hermansen R.A."/>
            <person name="Bodily P.M."/>
            <person name="Hart A.A."/>
            <person name="Coleman C.E."/>
        </authorList>
    </citation>
    <scope>NUCLEOTIDE SEQUENCE [LARGE SCALE GENOMIC DNA]</scope>
    <source>
        <strain evidence="13 14">CCB06</strain>
        <tissue evidence="13">Mycelium</tissue>
    </source>
</reference>
<comment type="subcellular location">
    <subcellularLocation>
        <location evidence="2">Secreted</location>
    </subcellularLocation>
</comment>
<dbReference type="SUPFAM" id="SSF49785">
    <property type="entry name" value="Galactose-binding domain-like"/>
    <property type="match status" value="1"/>
</dbReference>
<dbReference type="Gene3D" id="2.60.40.1120">
    <property type="entry name" value="Carboxypeptidase-like, regulatory domain"/>
    <property type="match status" value="1"/>
</dbReference>
<feature type="domain" description="Rhamnogalacturonan lyase" evidence="12">
    <location>
        <begin position="281"/>
        <end position="357"/>
    </location>
</feature>
<evidence type="ECO:0000256" key="3">
    <source>
        <dbReference type="ARBA" id="ARBA00010418"/>
    </source>
</evidence>
<accession>A0A3M7MIV7</accession>
<evidence type="ECO:0000256" key="9">
    <source>
        <dbReference type="ARBA" id="ARBA00023326"/>
    </source>
</evidence>